<gene>
    <name evidence="1" type="ORF">V1525DRAFT_429549</name>
</gene>
<organism evidence="1 2">
    <name type="scientific">Lipomyces kononenkoae</name>
    <name type="common">Yeast</name>
    <dbReference type="NCBI Taxonomy" id="34357"/>
    <lineage>
        <taxon>Eukaryota</taxon>
        <taxon>Fungi</taxon>
        <taxon>Dikarya</taxon>
        <taxon>Ascomycota</taxon>
        <taxon>Saccharomycotina</taxon>
        <taxon>Lipomycetes</taxon>
        <taxon>Lipomycetales</taxon>
        <taxon>Lipomycetaceae</taxon>
        <taxon>Lipomyces</taxon>
    </lineage>
</organism>
<protein>
    <submittedName>
        <fullName evidence="1">Uncharacterized protein</fullName>
    </submittedName>
</protein>
<sequence length="178" mass="19162">MFSIVSTILLNILVFIEVWICRISIVIAFLLMGPTAMLITYDIALYIWRTMDSSAAELVLKLKDKSTSLPASPIRESTPSGTATTTSTTTSATTTTTTAQSGRPMTPSSVSKKGPLLFYRRLIWRQRSQCQAGSDIVRSPTPKLAQPRPLIPSAVANGLEAAAVTAGSPAPRLRHIST</sequence>
<proteinExistence type="predicted"/>
<accession>A0ACC3TAG6</accession>
<dbReference type="Proteomes" id="UP001433508">
    <property type="component" value="Unassembled WGS sequence"/>
</dbReference>
<keyword evidence="2" id="KW-1185">Reference proteome</keyword>
<dbReference type="EMBL" id="MU971337">
    <property type="protein sequence ID" value="KAK9240908.1"/>
    <property type="molecule type" value="Genomic_DNA"/>
</dbReference>
<name>A0ACC3TAG6_LIPKO</name>
<reference evidence="2" key="1">
    <citation type="journal article" date="2024" name="Front. Bioeng. Biotechnol.">
        <title>Genome-scale model development and genomic sequencing of the oleaginous clade Lipomyces.</title>
        <authorList>
            <person name="Czajka J.J."/>
            <person name="Han Y."/>
            <person name="Kim J."/>
            <person name="Mondo S.J."/>
            <person name="Hofstad B.A."/>
            <person name="Robles A."/>
            <person name="Haridas S."/>
            <person name="Riley R."/>
            <person name="LaButti K."/>
            <person name="Pangilinan J."/>
            <person name="Andreopoulos W."/>
            <person name="Lipzen A."/>
            <person name="Yan J."/>
            <person name="Wang M."/>
            <person name="Ng V."/>
            <person name="Grigoriev I.V."/>
            <person name="Spatafora J.W."/>
            <person name="Magnuson J.K."/>
            <person name="Baker S.E."/>
            <person name="Pomraning K.R."/>
        </authorList>
    </citation>
    <scope>NUCLEOTIDE SEQUENCE [LARGE SCALE GENOMIC DNA]</scope>
    <source>
        <strain evidence="2">CBS 7786</strain>
    </source>
</reference>
<evidence type="ECO:0000313" key="1">
    <source>
        <dbReference type="EMBL" id="KAK9240908.1"/>
    </source>
</evidence>
<evidence type="ECO:0000313" key="2">
    <source>
        <dbReference type="Proteomes" id="UP001433508"/>
    </source>
</evidence>
<comment type="caution">
    <text evidence="1">The sequence shown here is derived from an EMBL/GenBank/DDBJ whole genome shotgun (WGS) entry which is preliminary data.</text>
</comment>